<dbReference type="Proteomes" id="UP001207468">
    <property type="component" value="Unassembled WGS sequence"/>
</dbReference>
<comment type="caution">
    <text evidence="1">The sequence shown here is derived from an EMBL/GenBank/DDBJ whole genome shotgun (WGS) entry which is preliminary data.</text>
</comment>
<accession>A0ACC0TSQ3</accession>
<sequence length="578" mass="65818">MLELFVHVKGIRSIFLVKIDKSKTDIDAAQLVLYKVDLDDDENIAQAAEQATNGEKPLKTSRSLAKVFETVPLEERISIVVELPNLLFQTPIPSETVLGKRFLSQVEDDLKRYQKHRLNSDRASHISTEIEYRSLQGKPRDRILDDRPDSDNLPPLPLLFNGFGFFHDIFKDRHYTRTSNKMRGDLEEAVDSFSEVMTQLYDKEQDRMIKGLETLNKIFTLRNGGCRPFMAAAIGNCQTDGHFDGPHNIVSCVVEFKNELAATDSIPAVELLSYVCKSHAQQMANRKYLSPWRIPCLGLTIAGPYVMFFGIIFLKPLWRIVSLTPMLSCILSAVNGDDRQQLYAAFYAALDLSRRIDDEALLFINGATAMSLAPHPSTRLPYISALTKWGDTGEIRFRIVELYPETQDYRHLYIARLDNDKEIIVKFSQRYSIELHQFCASRGHAPKILGFERLPGGFFAIAMEYIFPSETLNSAPNRAHFCDKWSQDLWILMESFHEAGFVHGDLREPNILCDGENVMLLDFDWGGKAGDAQYPTGRLIKELTFGRAEDANSIITTNDDRRVLRNTLDRFKIAATRM</sequence>
<evidence type="ECO:0000313" key="2">
    <source>
        <dbReference type="Proteomes" id="UP001207468"/>
    </source>
</evidence>
<proteinExistence type="predicted"/>
<name>A0ACC0TSQ3_9AGAM</name>
<evidence type="ECO:0000313" key="1">
    <source>
        <dbReference type="EMBL" id="KAI9444395.1"/>
    </source>
</evidence>
<keyword evidence="2" id="KW-1185">Reference proteome</keyword>
<organism evidence="1 2">
    <name type="scientific">Russula earlei</name>
    <dbReference type="NCBI Taxonomy" id="71964"/>
    <lineage>
        <taxon>Eukaryota</taxon>
        <taxon>Fungi</taxon>
        <taxon>Dikarya</taxon>
        <taxon>Basidiomycota</taxon>
        <taxon>Agaricomycotina</taxon>
        <taxon>Agaricomycetes</taxon>
        <taxon>Russulales</taxon>
        <taxon>Russulaceae</taxon>
        <taxon>Russula</taxon>
    </lineage>
</organism>
<gene>
    <name evidence="1" type="ORF">F5148DRAFT_1347491</name>
</gene>
<protein>
    <submittedName>
        <fullName evidence="1">Uncharacterized protein</fullName>
    </submittedName>
</protein>
<dbReference type="EMBL" id="JAGFNK010000677">
    <property type="protein sequence ID" value="KAI9444395.1"/>
    <property type="molecule type" value="Genomic_DNA"/>
</dbReference>
<reference evidence="1" key="1">
    <citation type="submission" date="2021-03" db="EMBL/GenBank/DDBJ databases">
        <title>Evolutionary priming and transition to the ectomycorrhizal habit in an iconic lineage of mushroom-forming fungi: is preadaptation a requirement?</title>
        <authorList>
            <consortium name="DOE Joint Genome Institute"/>
            <person name="Looney B.P."/>
            <person name="Miyauchi S."/>
            <person name="Morin E."/>
            <person name="Drula E."/>
            <person name="Courty P.E."/>
            <person name="Chicoki N."/>
            <person name="Fauchery L."/>
            <person name="Kohler A."/>
            <person name="Kuo A."/>
            <person name="LaButti K."/>
            <person name="Pangilinan J."/>
            <person name="Lipzen A."/>
            <person name="Riley R."/>
            <person name="Andreopoulos W."/>
            <person name="He G."/>
            <person name="Johnson J."/>
            <person name="Barry K.W."/>
            <person name="Grigoriev I.V."/>
            <person name="Nagy L."/>
            <person name="Hibbett D."/>
            <person name="Henrissat B."/>
            <person name="Matheny P.B."/>
            <person name="Labbe J."/>
            <person name="Martin A.F."/>
        </authorList>
    </citation>
    <scope>NUCLEOTIDE SEQUENCE</scope>
    <source>
        <strain evidence="1">BPL698</strain>
    </source>
</reference>